<feature type="transmembrane region" description="Helical" evidence="1">
    <location>
        <begin position="103"/>
        <end position="122"/>
    </location>
</feature>
<keyword evidence="1" id="KW-1133">Transmembrane helix</keyword>
<evidence type="ECO:0000313" key="2">
    <source>
        <dbReference type="EMBL" id="HIZ22068.1"/>
    </source>
</evidence>
<organism evidence="2 3">
    <name type="scientific">Candidatus Blautia faecigallinarum</name>
    <dbReference type="NCBI Taxonomy" id="2838488"/>
    <lineage>
        <taxon>Bacteria</taxon>
        <taxon>Bacillati</taxon>
        <taxon>Bacillota</taxon>
        <taxon>Clostridia</taxon>
        <taxon>Lachnospirales</taxon>
        <taxon>Lachnospiraceae</taxon>
        <taxon>Blautia</taxon>
    </lineage>
</organism>
<evidence type="ECO:0000256" key="1">
    <source>
        <dbReference type="SAM" id="Phobius"/>
    </source>
</evidence>
<name>A0A9D2DS31_9FIRM</name>
<comment type="caution">
    <text evidence="2">The sequence shown here is derived from an EMBL/GenBank/DDBJ whole genome shotgun (WGS) entry which is preliminary data.</text>
</comment>
<dbReference type="AlphaFoldDB" id="A0A9D2DS31"/>
<accession>A0A9D2DS31</accession>
<gene>
    <name evidence="2" type="ORF">IAA21_04615</name>
</gene>
<reference evidence="2" key="1">
    <citation type="journal article" date="2021" name="PeerJ">
        <title>Extensive microbial diversity within the chicken gut microbiome revealed by metagenomics and culture.</title>
        <authorList>
            <person name="Gilroy R."/>
            <person name="Ravi A."/>
            <person name="Getino M."/>
            <person name="Pursley I."/>
            <person name="Horton D.L."/>
            <person name="Alikhan N.F."/>
            <person name="Baker D."/>
            <person name="Gharbi K."/>
            <person name="Hall N."/>
            <person name="Watson M."/>
            <person name="Adriaenssens E.M."/>
            <person name="Foster-Nyarko E."/>
            <person name="Jarju S."/>
            <person name="Secka A."/>
            <person name="Antonio M."/>
            <person name="Oren A."/>
            <person name="Chaudhuri R.R."/>
            <person name="La Ragione R."/>
            <person name="Hildebrand F."/>
            <person name="Pallen M.J."/>
        </authorList>
    </citation>
    <scope>NUCLEOTIDE SEQUENCE</scope>
    <source>
        <strain evidence="2">14324</strain>
    </source>
</reference>
<dbReference type="Proteomes" id="UP000824041">
    <property type="component" value="Unassembled WGS sequence"/>
</dbReference>
<dbReference type="EMBL" id="DXBU01000061">
    <property type="protein sequence ID" value="HIZ22068.1"/>
    <property type="molecule type" value="Genomic_DNA"/>
</dbReference>
<keyword evidence="1" id="KW-0812">Transmembrane</keyword>
<evidence type="ECO:0000313" key="3">
    <source>
        <dbReference type="Proteomes" id="UP000824041"/>
    </source>
</evidence>
<protein>
    <submittedName>
        <fullName evidence="2">Uncharacterized protein</fullName>
    </submittedName>
</protein>
<sequence length="253" mass="28176">MEYRYEERDRGLRIWKDRKRQKWNCIDKDRFMKLTKGKAVIVADTGVRGKESGDRLTDGDHSLPLYMTRQKIGFFQKITGYIPCTDGETQGYVRVVERSAGKIAALLVLLAALVAGGILLYLNTREEGPELDKAAISYEMPDTMVNTDPESIALPGYSVLTVSNSDGVVHAPLINPEGNTCYFVYTVKLADTGEELYKSGYIEPGSAVPEFELNQELEAGEYDILLEVEAWDIGDYTQALNGGSIEARLTVED</sequence>
<keyword evidence="1" id="KW-0472">Membrane</keyword>
<reference evidence="2" key="2">
    <citation type="submission" date="2021-04" db="EMBL/GenBank/DDBJ databases">
        <authorList>
            <person name="Gilroy R."/>
        </authorList>
    </citation>
    <scope>NUCLEOTIDE SEQUENCE</scope>
    <source>
        <strain evidence="2">14324</strain>
    </source>
</reference>
<proteinExistence type="predicted"/>